<feature type="domain" description="Sugar 3,4-ketoisomerase QdtA cupin" evidence="1">
    <location>
        <begin position="3"/>
        <end position="119"/>
    </location>
</feature>
<protein>
    <submittedName>
        <fullName evidence="2">FdtA/QdtA family cupin domain-containing protein</fullName>
    </submittedName>
</protein>
<name>A0ABS9KM86_9BACT</name>
<gene>
    <name evidence="2" type="ORF">LZZ85_04015</name>
</gene>
<comment type="caution">
    <text evidence="2">The sequence shown here is derived from an EMBL/GenBank/DDBJ whole genome shotgun (WGS) entry which is preliminary data.</text>
</comment>
<dbReference type="SUPFAM" id="SSF51182">
    <property type="entry name" value="RmlC-like cupins"/>
    <property type="match status" value="1"/>
</dbReference>
<reference evidence="2" key="1">
    <citation type="submission" date="2022-01" db="EMBL/GenBank/DDBJ databases">
        <authorList>
            <person name="Jo J.-H."/>
            <person name="Im W.-T."/>
        </authorList>
    </citation>
    <scope>NUCLEOTIDE SEQUENCE</scope>
    <source>
        <strain evidence="2">NA20</strain>
    </source>
</reference>
<dbReference type="RefSeq" id="WP_237868656.1">
    <property type="nucleotide sequence ID" value="NZ_JAKLTR010000002.1"/>
</dbReference>
<organism evidence="2 3">
    <name type="scientific">Terrimonas ginsenosidimutans</name>
    <dbReference type="NCBI Taxonomy" id="2908004"/>
    <lineage>
        <taxon>Bacteria</taxon>
        <taxon>Pseudomonadati</taxon>
        <taxon>Bacteroidota</taxon>
        <taxon>Chitinophagia</taxon>
        <taxon>Chitinophagales</taxon>
        <taxon>Chitinophagaceae</taxon>
        <taxon>Terrimonas</taxon>
    </lineage>
</organism>
<dbReference type="CDD" id="cd20292">
    <property type="entry name" value="cupin_QdtA-like"/>
    <property type="match status" value="1"/>
</dbReference>
<proteinExistence type="predicted"/>
<accession>A0ABS9KM86</accession>
<evidence type="ECO:0000259" key="1">
    <source>
        <dbReference type="Pfam" id="PF05523"/>
    </source>
</evidence>
<dbReference type="InterPro" id="IPR011051">
    <property type="entry name" value="RmlC_Cupin_sf"/>
</dbReference>
<dbReference type="EMBL" id="JAKLTR010000002">
    <property type="protein sequence ID" value="MCG2613428.1"/>
    <property type="molecule type" value="Genomic_DNA"/>
</dbReference>
<dbReference type="Pfam" id="PF05523">
    <property type="entry name" value="FdtA"/>
    <property type="match status" value="1"/>
</dbReference>
<dbReference type="Gene3D" id="2.60.120.10">
    <property type="entry name" value="Jelly Rolls"/>
    <property type="match status" value="1"/>
</dbReference>
<evidence type="ECO:0000313" key="3">
    <source>
        <dbReference type="Proteomes" id="UP001165367"/>
    </source>
</evidence>
<evidence type="ECO:0000313" key="2">
    <source>
        <dbReference type="EMBL" id="MCG2613428.1"/>
    </source>
</evidence>
<sequence>MAEFIKLNTFTDARGNLTVIEKVIPFPIKRIFYIYGVDDSVRGGHRHKQTIQAAICLKGSCRIYNDDNKTKQEFLLDNPAKCLILHPEDWHQMYDFSEDAMLMVLASEYFDPEDYIYDAYRPR</sequence>
<keyword evidence="3" id="KW-1185">Reference proteome</keyword>
<dbReference type="InterPro" id="IPR014710">
    <property type="entry name" value="RmlC-like_jellyroll"/>
</dbReference>
<dbReference type="Proteomes" id="UP001165367">
    <property type="component" value="Unassembled WGS sequence"/>
</dbReference>
<dbReference type="InterPro" id="IPR008894">
    <property type="entry name" value="QdtA_cupin_dom"/>
</dbReference>